<keyword evidence="3" id="KW-1185">Reference proteome</keyword>
<sequence length="249" mass="28845">MMARVLVLQHSPYEPLGIIIHTLKRMKLRIRYVNFARDPYQRVDMNRYHGIVVLGGAMHPNEMDLYPHLTHEIELLQAAIAKEMPILGICLGSQLLNIALGGSCYALEKPEFGWTKVDKCGEHDLFGLFEQPMHVFQWHQFANQTAPGIEVLLENSRCVQAFCYHNSIGLQFHLEVDANLIQRWLEHPDYLEHLHRHLKSEDINTIRSETKRHLPNSMTVGKLFFANFCHLFNKKTYALSSRTAGRDLF</sequence>
<reference evidence="2 3" key="1">
    <citation type="submission" date="2014-05" db="EMBL/GenBank/DDBJ databases">
        <authorList>
            <person name="Rizzardi K."/>
            <person name="Winiecka-Krusnell J."/>
            <person name="Ramliden M."/>
            <person name="Alm E."/>
            <person name="Andersson S."/>
            <person name="Byfors S."/>
        </authorList>
    </citation>
    <scope>NUCLEOTIDE SEQUENCE [LARGE SCALE GENOMIC DNA]</scope>
    <source>
        <strain evidence="2 3">LEGN</strain>
    </source>
</reference>
<dbReference type="STRING" id="1498499.EP47_13525"/>
<dbReference type="CDD" id="cd01741">
    <property type="entry name" value="GATase1_1"/>
    <property type="match status" value="1"/>
</dbReference>
<accession>A0A0A2SSL4</accession>
<dbReference type="InterPro" id="IPR029062">
    <property type="entry name" value="Class_I_gatase-like"/>
</dbReference>
<dbReference type="EMBL" id="JNCF01000044">
    <property type="protein sequence ID" value="KGP62721.1"/>
    <property type="molecule type" value="Genomic_DNA"/>
</dbReference>
<comment type="caution">
    <text evidence="2">The sequence shown here is derived from an EMBL/GenBank/DDBJ whole genome shotgun (WGS) entry which is preliminary data.</text>
</comment>
<keyword evidence="2" id="KW-0808">Transferase</keyword>
<protein>
    <submittedName>
        <fullName evidence="2">Glutamine amidotransferase</fullName>
    </submittedName>
</protein>
<evidence type="ECO:0000313" key="3">
    <source>
        <dbReference type="Proteomes" id="UP000054422"/>
    </source>
</evidence>
<evidence type="ECO:0000313" key="2">
    <source>
        <dbReference type="EMBL" id="KGP62721.1"/>
    </source>
</evidence>
<dbReference type="Pfam" id="PF00117">
    <property type="entry name" value="GATase"/>
    <property type="match status" value="1"/>
</dbReference>
<dbReference type="OrthoDB" id="9813383at2"/>
<feature type="domain" description="Glutamine amidotransferase" evidence="1">
    <location>
        <begin position="19"/>
        <end position="178"/>
    </location>
</feature>
<dbReference type="GO" id="GO:0016740">
    <property type="term" value="F:transferase activity"/>
    <property type="evidence" value="ECO:0007669"/>
    <property type="project" value="UniProtKB-KW"/>
</dbReference>
<organism evidence="2 3">
    <name type="scientific">Legionella norrlandica</name>
    <dbReference type="NCBI Taxonomy" id="1498499"/>
    <lineage>
        <taxon>Bacteria</taxon>
        <taxon>Pseudomonadati</taxon>
        <taxon>Pseudomonadota</taxon>
        <taxon>Gammaproteobacteria</taxon>
        <taxon>Legionellales</taxon>
        <taxon>Legionellaceae</taxon>
        <taxon>Legionella</taxon>
    </lineage>
</organism>
<dbReference type="Gene3D" id="3.40.50.880">
    <property type="match status" value="1"/>
</dbReference>
<dbReference type="SUPFAM" id="SSF52317">
    <property type="entry name" value="Class I glutamine amidotransferase-like"/>
    <property type="match status" value="1"/>
</dbReference>
<dbReference type="PANTHER" id="PTHR42695">
    <property type="entry name" value="GLUTAMINE AMIDOTRANSFERASE YLR126C-RELATED"/>
    <property type="match status" value="1"/>
</dbReference>
<gene>
    <name evidence="2" type="ORF">EP47_13525</name>
</gene>
<keyword evidence="2" id="KW-0315">Glutamine amidotransferase</keyword>
<dbReference type="PROSITE" id="PS51273">
    <property type="entry name" value="GATASE_TYPE_1"/>
    <property type="match status" value="1"/>
</dbReference>
<proteinExistence type="predicted"/>
<name>A0A0A2SSL4_9GAMM</name>
<dbReference type="PANTHER" id="PTHR42695:SF5">
    <property type="entry name" value="GLUTAMINE AMIDOTRANSFERASE YLR126C-RELATED"/>
    <property type="match status" value="1"/>
</dbReference>
<dbReference type="InterPro" id="IPR044992">
    <property type="entry name" value="ChyE-like"/>
</dbReference>
<dbReference type="InterPro" id="IPR017926">
    <property type="entry name" value="GATASE"/>
</dbReference>
<dbReference type="AlphaFoldDB" id="A0A0A2SSL4"/>
<dbReference type="GO" id="GO:0005829">
    <property type="term" value="C:cytosol"/>
    <property type="evidence" value="ECO:0007669"/>
    <property type="project" value="TreeGrafter"/>
</dbReference>
<evidence type="ECO:0000259" key="1">
    <source>
        <dbReference type="Pfam" id="PF00117"/>
    </source>
</evidence>
<dbReference type="Proteomes" id="UP000054422">
    <property type="component" value="Unassembled WGS sequence"/>
</dbReference>